<feature type="transmembrane region" description="Helical" evidence="1">
    <location>
        <begin position="143"/>
        <end position="159"/>
    </location>
</feature>
<feature type="transmembrane region" description="Helical" evidence="1">
    <location>
        <begin position="84"/>
        <end position="102"/>
    </location>
</feature>
<organism evidence="3 4">
    <name type="scientific">Limosilactobacillus mucosae</name>
    <name type="common">Lactobacillus mucosae</name>
    <dbReference type="NCBI Taxonomy" id="97478"/>
    <lineage>
        <taxon>Bacteria</taxon>
        <taxon>Bacillati</taxon>
        <taxon>Bacillota</taxon>
        <taxon>Bacilli</taxon>
        <taxon>Lactobacillales</taxon>
        <taxon>Lactobacillaceae</taxon>
        <taxon>Limosilactobacillus</taxon>
    </lineage>
</organism>
<keyword evidence="1" id="KW-0812">Transmembrane</keyword>
<gene>
    <name evidence="3" type="ORF">LMUP508_00272</name>
</gene>
<protein>
    <recommendedName>
        <fullName evidence="2">VanZ-like domain-containing protein</fullName>
    </recommendedName>
</protein>
<dbReference type="Pfam" id="PF04892">
    <property type="entry name" value="VanZ"/>
    <property type="match status" value="1"/>
</dbReference>
<dbReference type="PANTHER" id="PTHR36834">
    <property type="entry name" value="MEMBRANE PROTEIN-RELATED"/>
    <property type="match status" value="1"/>
</dbReference>
<feature type="transmembrane region" description="Helical" evidence="1">
    <location>
        <begin position="33"/>
        <end position="50"/>
    </location>
</feature>
<reference evidence="3 4" key="1">
    <citation type="submission" date="2019-06" db="EMBL/GenBank/DDBJ databases">
        <authorList>
            <person name="Rodrigo-Torres L."/>
            <person name="Arahal R. D."/>
            <person name="Lucena T."/>
        </authorList>
    </citation>
    <scope>NUCLEOTIDE SEQUENCE [LARGE SCALE GENOMIC DNA]</scope>
    <source>
        <strain evidence="3 4">INIA P508</strain>
    </source>
</reference>
<evidence type="ECO:0000313" key="4">
    <source>
        <dbReference type="Proteomes" id="UP000365705"/>
    </source>
</evidence>
<accession>A0A508YLW4</accession>
<feature type="domain" description="VanZ-like" evidence="2">
    <location>
        <begin position="38"/>
        <end position="159"/>
    </location>
</feature>
<evidence type="ECO:0000313" key="3">
    <source>
        <dbReference type="EMBL" id="VTZ88356.1"/>
    </source>
</evidence>
<evidence type="ECO:0000256" key="1">
    <source>
        <dbReference type="SAM" id="Phobius"/>
    </source>
</evidence>
<proteinExistence type="predicted"/>
<dbReference type="PANTHER" id="PTHR36834:SF2">
    <property type="entry name" value="MEMBRANE PROTEIN"/>
    <property type="match status" value="1"/>
</dbReference>
<feature type="transmembrane region" description="Helical" evidence="1">
    <location>
        <begin position="109"/>
        <end position="131"/>
    </location>
</feature>
<feature type="transmembrane region" description="Helical" evidence="1">
    <location>
        <begin position="62"/>
        <end position="78"/>
    </location>
</feature>
<keyword evidence="1" id="KW-0472">Membrane</keyword>
<dbReference type="Proteomes" id="UP000365705">
    <property type="component" value="Unassembled WGS sequence"/>
</dbReference>
<dbReference type="AlphaFoldDB" id="A0A508YLW4"/>
<dbReference type="InterPro" id="IPR053150">
    <property type="entry name" value="Teicoplanin_resist-assoc"/>
</dbReference>
<evidence type="ECO:0000259" key="2">
    <source>
        <dbReference type="Pfam" id="PF04892"/>
    </source>
</evidence>
<sequence length="178" mass="20418">MRSWIPFIILLIIWSTMFNRALRLPLHGWQWFTMLSALIYTLAIAYLCFTPTHYNWGGPHKIFYHVLGVPCNAIPFQALSPDFFLNIVMTVPAGIYWYLLSARHDLKSVLLFGILLGISIESTQFLCDLFFHVERFVDIDDVITNAAGVLAGFYVMVLLKETALADWIAQLSIKFVKL</sequence>
<dbReference type="InterPro" id="IPR006976">
    <property type="entry name" value="VanZ-like"/>
</dbReference>
<keyword evidence="1" id="KW-1133">Transmembrane helix</keyword>
<dbReference type="EMBL" id="CABFNH010000003">
    <property type="protein sequence ID" value="VTZ88356.1"/>
    <property type="molecule type" value="Genomic_DNA"/>
</dbReference>
<name>A0A508YLW4_LIMMU</name>